<reference evidence="3" key="2">
    <citation type="submission" date="2025-09" db="UniProtKB">
        <authorList>
            <consortium name="Ensembl"/>
        </authorList>
    </citation>
    <scope>IDENTIFICATION</scope>
</reference>
<comment type="similarity">
    <text evidence="1">Belongs to the tachykinin family.</text>
</comment>
<evidence type="ECO:0000313" key="3">
    <source>
        <dbReference type="Ensembl" id="ENSACIP00000001721.1"/>
    </source>
</evidence>
<dbReference type="OMA" id="WKIQLVV"/>
<evidence type="ECO:0000313" key="4">
    <source>
        <dbReference type="Proteomes" id="UP000261340"/>
    </source>
</evidence>
<name>A0A3Q0QWN3_AMPCI</name>
<protein>
    <submittedName>
        <fullName evidence="3">Uncharacterized protein</fullName>
    </submittedName>
</protein>
<keyword evidence="4" id="KW-1185">Reference proteome</keyword>
<evidence type="ECO:0000256" key="1">
    <source>
        <dbReference type="ARBA" id="ARBA00007518"/>
    </source>
</evidence>
<evidence type="ECO:0000256" key="2">
    <source>
        <dbReference type="ARBA" id="ARBA00022815"/>
    </source>
</evidence>
<sequence length="109" mass="12710">MDKWKIQLVVVTFCALVQTYQRFSFKSVFFYLQDDSLQTSPVASLIKRSKAHRFYGLMGKRSGSRETYRNKGETFVGLMGRSISSGGKHKNIKRPRVNRGYFKISRQLY</sequence>
<dbReference type="STRING" id="61819.ENSACIP00000001721"/>
<dbReference type="Ensembl" id="ENSACIT00000001793.1">
    <property type="protein sequence ID" value="ENSACIP00000001721.1"/>
    <property type="gene ID" value="ENSACIG00000001413.1"/>
</dbReference>
<proteinExistence type="inferred from homology"/>
<keyword evidence="2" id="KW-0027">Amidation</keyword>
<dbReference type="PROSITE" id="PS00267">
    <property type="entry name" value="TACHYKININ"/>
    <property type="match status" value="1"/>
</dbReference>
<accession>A0A3Q0QWN3</accession>
<reference evidence="3" key="1">
    <citation type="submission" date="2025-08" db="UniProtKB">
        <authorList>
            <consortium name="Ensembl"/>
        </authorList>
    </citation>
    <scope>IDENTIFICATION</scope>
</reference>
<dbReference type="InterPro" id="IPR013055">
    <property type="entry name" value="Tachy_Neuro_lke_CS"/>
</dbReference>
<organism evidence="3 4">
    <name type="scientific">Amphilophus citrinellus</name>
    <name type="common">Midas cichlid</name>
    <name type="synonym">Cichlasoma citrinellum</name>
    <dbReference type="NCBI Taxonomy" id="61819"/>
    <lineage>
        <taxon>Eukaryota</taxon>
        <taxon>Metazoa</taxon>
        <taxon>Chordata</taxon>
        <taxon>Craniata</taxon>
        <taxon>Vertebrata</taxon>
        <taxon>Euteleostomi</taxon>
        <taxon>Actinopterygii</taxon>
        <taxon>Neopterygii</taxon>
        <taxon>Teleostei</taxon>
        <taxon>Neoteleostei</taxon>
        <taxon>Acanthomorphata</taxon>
        <taxon>Ovalentaria</taxon>
        <taxon>Cichlomorphae</taxon>
        <taxon>Cichliformes</taxon>
        <taxon>Cichlidae</taxon>
        <taxon>New World cichlids</taxon>
        <taxon>Cichlasomatinae</taxon>
        <taxon>Heroini</taxon>
        <taxon>Amphilophus</taxon>
    </lineage>
</organism>
<dbReference type="Proteomes" id="UP000261340">
    <property type="component" value="Unplaced"/>
</dbReference>
<dbReference type="GeneTree" id="ENSGT00940000176912"/>
<dbReference type="AlphaFoldDB" id="A0A3Q0QWN3"/>